<keyword evidence="2" id="KW-1185">Reference proteome</keyword>
<accession>A0A1J7INN0</accession>
<organism evidence="1 2">
    <name type="scientific">Lupinus angustifolius</name>
    <name type="common">Narrow-leaved blue lupine</name>
    <dbReference type="NCBI Taxonomy" id="3871"/>
    <lineage>
        <taxon>Eukaryota</taxon>
        <taxon>Viridiplantae</taxon>
        <taxon>Streptophyta</taxon>
        <taxon>Embryophyta</taxon>
        <taxon>Tracheophyta</taxon>
        <taxon>Spermatophyta</taxon>
        <taxon>Magnoliopsida</taxon>
        <taxon>eudicotyledons</taxon>
        <taxon>Gunneridae</taxon>
        <taxon>Pentapetalae</taxon>
        <taxon>rosids</taxon>
        <taxon>fabids</taxon>
        <taxon>Fabales</taxon>
        <taxon>Fabaceae</taxon>
        <taxon>Papilionoideae</taxon>
        <taxon>50 kb inversion clade</taxon>
        <taxon>genistoids sensu lato</taxon>
        <taxon>core genistoids</taxon>
        <taxon>Genisteae</taxon>
        <taxon>Lupinus</taxon>
    </lineage>
</organism>
<evidence type="ECO:0000313" key="2">
    <source>
        <dbReference type="Proteomes" id="UP000188354"/>
    </source>
</evidence>
<dbReference type="AlphaFoldDB" id="A0A1J7INN0"/>
<dbReference type="EMBL" id="CM007363">
    <property type="protein sequence ID" value="OIW14363.1"/>
    <property type="molecule type" value="Genomic_DNA"/>
</dbReference>
<dbReference type="Proteomes" id="UP000188354">
    <property type="component" value="Chromosome LG03"/>
</dbReference>
<evidence type="ECO:0000313" key="1">
    <source>
        <dbReference type="EMBL" id="OIW14363.1"/>
    </source>
</evidence>
<reference evidence="1 2" key="1">
    <citation type="journal article" date="2017" name="Plant Biotechnol. J.">
        <title>A comprehensive draft genome sequence for lupin (Lupinus angustifolius), an emerging health food: insights into plant-microbe interactions and legume evolution.</title>
        <authorList>
            <person name="Hane J.K."/>
            <person name="Ming Y."/>
            <person name="Kamphuis L.G."/>
            <person name="Nelson M.N."/>
            <person name="Garg G."/>
            <person name="Atkins C.A."/>
            <person name="Bayer P.E."/>
            <person name="Bravo A."/>
            <person name="Bringans S."/>
            <person name="Cannon S."/>
            <person name="Edwards D."/>
            <person name="Foley R."/>
            <person name="Gao L.L."/>
            <person name="Harrison M.J."/>
            <person name="Huang W."/>
            <person name="Hurgobin B."/>
            <person name="Li S."/>
            <person name="Liu C.W."/>
            <person name="McGrath A."/>
            <person name="Morahan G."/>
            <person name="Murray J."/>
            <person name="Weller J."/>
            <person name="Jian J."/>
            <person name="Singh K.B."/>
        </authorList>
    </citation>
    <scope>NUCLEOTIDE SEQUENCE [LARGE SCALE GENOMIC DNA]</scope>
    <source>
        <strain evidence="2">cv. Tanjil</strain>
        <tissue evidence="1">Whole plant</tissue>
    </source>
</reference>
<protein>
    <submittedName>
        <fullName evidence="1">Uncharacterized protein</fullName>
    </submittedName>
</protein>
<sequence length="114" mass="12937">MPLFRSNCINIVTSGVPFSYDSDNYDNYKITTTTIQKPCSTRPDDNISLIAKDQFAPFPTQTLFPNRINNFAITIPQRHSPQHSMKLSYTPTSSLSMFPFSTTQPYTTHTILIP</sequence>
<dbReference type="Gramene" id="OIW14363">
    <property type="protein sequence ID" value="OIW14363"/>
    <property type="gene ID" value="TanjilG_15717"/>
</dbReference>
<proteinExistence type="predicted"/>
<gene>
    <name evidence="1" type="ORF">TanjilG_15717</name>
</gene>
<name>A0A1J7INN0_LUPAN</name>